<dbReference type="Gene3D" id="3.10.450.50">
    <property type="match status" value="1"/>
</dbReference>
<dbReference type="SUPFAM" id="SSF54427">
    <property type="entry name" value="NTF2-like"/>
    <property type="match status" value="1"/>
</dbReference>
<evidence type="ECO:0000313" key="2">
    <source>
        <dbReference type="Proteomes" id="UP000024547"/>
    </source>
</evidence>
<organism evidence="1 2">
    <name type="scientific">Hyphomonas atlantica</name>
    <dbReference type="NCBI Taxonomy" id="1280948"/>
    <lineage>
        <taxon>Bacteria</taxon>
        <taxon>Pseudomonadati</taxon>
        <taxon>Pseudomonadota</taxon>
        <taxon>Alphaproteobacteria</taxon>
        <taxon>Hyphomonadales</taxon>
        <taxon>Hyphomonadaceae</taxon>
        <taxon>Hyphomonas</taxon>
    </lineage>
</organism>
<protein>
    <recommendedName>
        <fullName evidence="3">DUF4440 domain-containing protein</fullName>
    </recommendedName>
</protein>
<gene>
    <name evidence="1" type="ORF">HY36_11445</name>
</gene>
<dbReference type="PATRIC" id="fig|1280948.3.peg.3410"/>
<reference evidence="1 2" key="1">
    <citation type="journal article" date="2014" name="Antonie Van Leeuwenhoek">
        <title>Hyphomonas beringensis sp. nov. and Hyphomonas chukchiensis sp. nov., isolated from surface seawater of the Bering Sea and Chukchi Sea.</title>
        <authorList>
            <person name="Li C."/>
            <person name="Lai Q."/>
            <person name="Li G."/>
            <person name="Dong C."/>
            <person name="Wang J."/>
            <person name="Liao Y."/>
            <person name="Shao Z."/>
        </authorList>
    </citation>
    <scope>NUCLEOTIDE SEQUENCE [LARGE SCALE GENOMIC DNA]</scope>
    <source>
        <strain evidence="1 2">22II1-22F38</strain>
    </source>
</reference>
<keyword evidence="2" id="KW-1185">Reference proteome</keyword>
<evidence type="ECO:0008006" key="3">
    <source>
        <dbReference type="Google" id="ProtNLM"/>
    </source>
</evidence>
<name>A0A059DXF4_9PROT</name>
<dbReference type="Proteomes" id="UP000024547">
    <property type="component" value="Unassembled WGS sequence"/>
</dbReference>
<accession>A0A059DXF4</accession>
<evidence type="ECO:0000313" key="1">
    <source>
        <dbReference type="EMBL" id="KCZ58114.1"/>
    </source>
</evidence>
<dbReference type="AlphaFoldDB" id="A0A059DXF4"/>
<dbReference type="EMBL" id="AWFH01000062">
    <property type="protein sequence ID" value="KCZ58114.1"/>
    <property type="molecule type" value="Genomic_DNA"/>
</dbReference>
<dbReference type="STRING" id="1280948.HY36_11445"/>
<proteinExistence type="predicted"/>
<dbReference type="InterPro" id="IPR032710">
    <property type="entry name" value="NTF2-like_dom_sf"/>
</dbReference>
<comment type="caution">
    <text evidence="1">The sequence shown here is derived from an EMBL/GenBank/DDBJ whole genome shotgun (WGS) entry which is preliminary data.</text>
</comment>
<dbReference type="eggNOG" id="COG4319">
    <property type="taxonomic scope" value="Bacteria"/>
</dbReference>
<sequence length="180" mass="19370">MRTVQAVKRSVDLLLSAIQFRGNQENFMKQTAKALRSMALGSAVLSIVGCVSAPVSPATIEAELMEADMAYEAFNLEYGYEAASKKFVDFDKGFMLEAGEGFLTGEAAIMAERQLDTVPSPVHWKPIGAMGSASGDMGVTWGSFSVDGDPETTGNYVTVWRKVDGVWKIVTDTAVDDPAE</sequence>